<dbReference type="Pfam" id="PF25852">
    <property type="entry name" value="DUF6242_C"/>
    <property type="match status" value="1"/>
</dbReference>
<dbReference type="PANTHER" id="PTHR47199:SF2">
    <property type="entry name" value="PHOTOSYSTEM II STABILITY_ASSEMBLY FACTOR HCF136, CHLOROPLASTIC"/>
    <property type="match status" value="1"/>
</dbReference>
<dbReference type="Proteomes" id="UP001596364">
    <property type="component" value="Unassembled WGS sequence"/>
</dbReference>
<sequence>MRKKLALSMTVASLNVLAQSLPAEVNFQSVTRQGATIYASGTQGSVYRSDDNGANWQQIALPSDAASLQIRDIAITGEQKLLAMSAGEGNQSRLYYSADAGANWQTVLSGSEHSFFDCVDFHGAQGWLYGDSDEQGLAVYHSSDAGLSWQRAEQLPDALVHEGGFASSGTCVDSQSAGDVLVGTGNGPTSRLLMRFEGVWQAIDTPLGGGEASGVFSVHKRNDQVLVAGGSLKTPQQAAKAYIYHLADKRWQALDNVPLNGAVYGTAMDARGWYISNPEGIARWDGQKWHKISDNNTWSMTCGETDCIGVGAKGSVTRF</sequence>
<gene>
    <name evidence="3" type="ORF">ACFP85_09720</name>
</gene>
<keyword evidence="4" id="KW-1185">Reference proteome</keyword>
<dbReference type="InterPro" id="IPR015943">
    <property type="entry name" value="WD40/YVTN_repeat-like_dom_sf"/>
</dbReference>
<reference evidence="4" key="1">
    <citation type="journal article" date="2019" name="Int. J. Syst. Evol. Microbiol.">
        <title>The Global Catalogue of Microorganisms (GCM) 10K type strain sequencing project: providing services to taxonomists for standard genome sequencing and annotation.</title>
        <authorList>
            <consortium name="The Broad Institute Genomics Platform"/>
            <consortium name="The Broad Institute Genome Sequencing Center for Infectious Disease"/>
            <person name="Wu L."/>
            <person name="Ma J."/>
        </authorList>
    </citation>
    <scope>NUCLEOTIDE SEQUENCE [LARGE SCALE GENOMIC DNA]</scope>
    <source>
        <strain evidence="4">CGMCC 1.16031</strain>
    </source>
</reference>
<dbReference type="SUPFAM" id="SSF50939">
    <property type="entry name" value="Sialidases"/>
    <property type="match status" value="1"/>
</dbReference>
<dbReference type="EMBL" id="JBHSUS010000001">
    <property type="protein sequence ID" value="MFC6440424.1"/>
    <property type="molecule type" value="Genomic_DNA"/>
</dbReference>
<dbReference type="Gene3D" id="2.130.10.10">
    <property type="entry name" value="YVTN repeat-like/Quinoprotein amine dehydrogenase"/>
    <property type="match status" value="1"/>
</dbReference>
<feature type="chain" id="PRO_5046360824" evidence="1">
    <location>
        <begin position="19"/>
        <end position="319"/>
    </location>
</feature>
<dbReference type="RefSeq" id="WP_131258221.1">
    <property type="nucleotide sequence ID" value="NZ_JBHSUS010000001.1"/>
</dbReference>
<organism evidence="3 4">
    <name type="scientific">Pseudobowmanella zhangzhouensis</name>
    <dbReference type="NCBI Taxonomy" id="1537679"/>
    <lineage>
        <taxon>Bacteria</taxon>
        <taxon>Pseudomonadati</taxon>
        <taxon>Pseudomonadota</taxon>
        <taxon>Gammaproteobacteria</taxon>
        <taxon>Alteromonadales</taxon>
        <taxon>Alteromonadaceae</taxon>
    </lineage>
</organism>
<feature type="domain" description="DUF6242" evidence="2">
    <location>
        <begin position="18"/>
        <end position="106"/>
    </location>
</feature>
<proteinExistence type="predicted"/>
<evidence type="ECO:0000313" key="4">
    <source>
        <dbReference type="Proteomes" id="UP001596364"/>
    </source>
</evidence>
<feature type="signal peptide" evidence="1">
    <location>
        <begin position="1"/>
        <end position="18"/>
    </location>
</feature>
<protein>
    <submittedName>
        <fullName evidence="3">YCF48-related protein</fullName>
    </submittedName>
</protein>
<dbReference type="InterPro" id="IPR036278">
    <property type="entry name" value="Sialidase_sf"/>
</dbReference>
<dbReference type="InterPro" id="IPR058667">
    <property type="entry name" value="DUF6242_C"/>
</dbReference>
<comment type="caution">
    <text evidence="3">The sequence shown here is derived from an EMBL/GenBank/DDBJ whole genome shotgun (WGS) entry which is preliminary data.</text>
</comment>
<keyword evidence="1" id="KW-0732">Signal</keyword>
<evidence type="ECO:0000259" key="2">
    <source>
        <dbReference type="Pfam" id="PF25852"/>
    </source>
</evidence>
<evidence type="ECO:0000313" key="3">
    <source>
        <dbReference type="EMBL" id="MFC6440424.1"/>
    </source>
</evidence>
<evidence type="ECO:0000256" key="1">
    <source>
        <dbReference type="SAM" id="SignalP"/>
    </source>
</evidence>
<name>A0ABW1XK41_9ALTE</name>
<accession>A0ABW1XK41</accession>
<dbReference type="PANTHER" id="PTHR47199">
    <property type="entry name" value="PHOTOSYSTEM II STABILITY/ASSEMBLY FACTOR HCF136, CHLOROPLASTIC"/>
    <property type="match status" value="1"/>
</dbReference>